<evidence type="ECO:0000313" key="8">
    <source>
        <dbReference type="EMBL" id="PYY72509.1"/>
    </source>
</evidence>
<dbReference type="OrthoDB" id="9799640at2"/>
<keyword evidence="4" id="KW-0408">Iron</keyword>
<keyword evidence="3" id="KW-0479">Metal-binding</keyword>
<evidence type="ECO:0000256" key="1">
    <source>
        <dbReference type="ARBA" id="ARBA00010914"/>
    </source>
</evidence>
<sequence length="106" mass="11269">MPLIEFICHDGETHQVHVASGTSVMQAAVNQGLDAILAECGGCASCGTCHVYIDNGWIDKLVPASAGEQSMLECVSEPARNSRLGCQVRVTDELDGIVVHLPESQF</sequence>
<dbReference type="GO" id="GO:0009055">
    <property type="term" value="F:electron transfer activity"/>
    <property type="evidence" value="ECO:0007669"/>
    <property type="project" value="TreeGrafter"/>
</dbReference>
<comment type="similarity">
    <text evidence="1">Belongs to the adrenodoxin/putidaredoxin family.</text>
</comment>
<dbReference type="SUPFAM" id="SSF54292">
    <property type="entry name" value="2Fe-2S ferredoxin-like"/>
    <property type="match status" value="1"/>
</dbReference>
<evidence type="ECO:0000313" key="9">
    <source>
        <dbReference type="Proteomes" id="UP000247437"/>
    </source>
</evidence>
<organism evidence="8 9">
    <name type="scientific">Pseudomonas jessenii</name>
    <dbReference type="NCBI Taxonomy" id="77298"/>
    <lineage>
        <taxon>Bacteria</taxon>
        <taxon>Pseudomonadati</taxon>
        <taxon>Pseudomonadota</taxon>
        <taxon>Gammaproteobacteria</taxon>
        <taxon>Pseudomonadales</taxon>
        <taxon>Pseudomonadaceae</taxon>
        <taxon>Pseudomonas</taxon>
    </lineage>
</organism>
<dbReference type="AlphaFoldDB" id="A0A2W0EVY6"/>
<protein>
    <submittedName>
        <fullName evidence="8">(2Fe-2S)-binding protein</fullName>
    </submittedName>
</protein>
<dbReference type="PANTHER" id="PTHR23426:SF65">
    <property type="entry name" value="FERREDOXIN-2, MITOCHONDRIAL"/>
    <property type="match status" value="1"/>
</dbReference>
<dbReference type="PRINTS" id="PR00355">
    <property type="entry name" value="ADRENODOXIN"/>
</dbReference>
<evidence type="ECO:0000256" key="4">
    <source>
        <dbReference type="ARBA" id="ARBA00023004"/>
    </source>
</evidence>
<dbReference type="Pfam" id="PF00111">
    <property type="entry name" value="Fer2"/>
    <property type="match status" value="1"/>
</dbReference>
<accession>A0A2W0EVY6</accession>
<dbReference type="InterPro" id="IPR012675">
    <property type="entry name" value="Beta-grasp_dom_sf"/>
</dbReference>
<dbReference type="PANTHER" id="PTHR23426">
    <property type="entry name" value="FERREDOXIN/ADRENODOXIN"/>
    <property type="match status" value="1"/>
</dbReference>
<dbReference type="EMBL" id="PDLL01000003">
    <property type="protein sequence ID" value="PYY72509.1"/>
    <property type="molecule type" value="Genomic_DNA"/>
</dbReference>
<evidence type="ECO:0000256" key="6">
    <source>
        <dbReference type="ARBA" id="ARBA00034078"/>
    </source>
</evidence>
<keyword evidence="2" id="KW-0001">2Fe-2S</keyword>
<dbReference type="InterPro" id="IPR036010">
    <property type="entry name" value="2Fe-2S_ferredoxin-like_sf"/>
</dbReference>
<dbReference type="Gene3D" id="3.10.20.30">
    <property type="match status" value="1"/>
</dbReference>
<dbReference type="PROSITE" id="PS51085">
    <property type="entry name" value="2FE2S_FER_2"/>
    <property type="match status" value="1"/>
</dbReference>
<dbReference type="InterPro" id="IPR001055">
    <property type="entry name" value="Adrenodoxin-like"/>
</dbReference>
<proteinExistence type="inferred from homology"/>
<comment type="caution">
    <text evidence="8">The sequence shown here is derived from an EMBL/GenBank/DDBJ whole genome shotgun (WGS) entry which is preliminary data.</text>
</comment>
<evidence type="ECO:0000256" key="2">
    <source>
        <dbReference type="ARBA" id="ARBA00022714"/>
    </source>
</evidence>
<dbReference type="GO" id="GO:0046872">
    <property type="term" value="F:metal ion binding"/>
    <property type="evidence" value="ECO:0007669"/>
    <property type="project" value="UniProtKB-KW"/>
</dbReference>
<dbReference type="GO" id="GO:0140647">
    <property type="term" value="P:P450-containing electron transport chain"/>
    <property type="evidence" value="ECO:0007669"/>
    <property type="project" value="InterPro"/>
</dbReference>
<comment type="cofactor">
    <cofactor evidence="6">
        <name>[2Fe-2S] cluster</name>
        <dbReference type="ChEBI" id="CHEBI:190135"/>
    </cofactor>
</comment>
<keyword evidence="5" id="KW-0411">Iron-sulfur</keyword>
<name>A0A2W0EVY6_PSEJE</name>
<dbReference type="RefSeq" id="WP_110656831.1">
    <property type="nucleotide sequence ID" value="NZ_PDLL01000003.1"/>
</dbReference>
<gene>
    <name evidence="8" type="ORF">CRX42_00765</name>
</gene>
<evidence type="ECO:0000256" key="5">
    <source>
        <dbReference type="ARBA" id="ARBA00023014"/>
    </source>
</evidence>
<dbReference type="Proteomes" id="UP000247437">
    <property type="component" value="Unassembled WGS sequence"/>
</dbReference>
<feature type="domain" description="2Fe-2S ferredoxin-type" evidence="7">
    <location>
        <begin position="2"/>
        <end position="105"/>
    </location>
</feature>
<dbReference type="GO" id="GO:0051537">
    <property type="term" value="F:2 iron, 2 sulfur cluster binding"/>
    <property type="evidence" value="ECO:0007669"/>
    <property type="project" value="UniProtKB-KW"/>
</dbReference>
<evidence type="ECO:0000256" key="3">
    <source>
        <dbReference type="ARBA" id="ARBA00022723"/>
    </source>
</evidence>
<dbReference type="GO" id="GO:0005829">
    <property type="term" value="C:cytosol"/>
    <property type="evidence" value="ECO:0007669"/>
    <property type="project" value="TreeGrafter"/>
</dbReference>
<dbReference type="CDD" id="cd00207">
    <property type="entry name" value="fer2"/>
    <property type="match status" value="1"/>
</dbReference>
<reference evidence="8 9" key="1">
    <citation type="journal article" date="2018" name="Appl. Microbiol. Biotechnol.">
        <title>Characterization of the caprolactam degradation pathway in Pseudomonas jessenii using mass spectrometry-based proteomics.</title>
        <authorList>
            <person name="Otzen M."/>
            <person name="Palacio C."/>
            <person name="Janssen D.B."/>
        </authorList>
    </citation>
    <scope>NUCLEOTIDE SEQUENCE [LARGE SCALE GENOMIC DNA]</scope>
    <source>
        <strain evidence="8 9">GO3</strain>
    </source>
</reference>
<dbReference type="InterPro" id="IPR001041">
    <property type="entry name" value="2Fe-2S_ferredoxin-type"/>
</dbReference>
<evidence type="ECO:0000259" key="7">
    <source>
        <dbReference type="PROSITE" id="PS51085"/>
    </source>
</evidence>